<dbReference type="PANTHER" id="PTHR30154">
    <property type="entry name" value="LEUCINE-RESPONSIVE REGULATORY PROTEIN"/>
    <property type="match status" value="1"/>
</dbReference>
<evidence type="ECO:0000256" key="1">
    <source>
        <dbReference type="ARBA" id="ARBA00023015"/>
    </source>
</evidence>
<evidence type="ECO:0000256" key="2">
    <source>
        <dbReference type="ARBA" id="ARBA00023125"/>
    </source>
</evidence>
<keyword evidence="3" id="KW-0804">Transcription</keyword>
<dbReference type="InterPro" id="IPR019887">
    <property type="entry name" value="Tscrpt_reg_AsnC/Lrp_C"/>
</dbReference>
<dbReference type="Gene3D" id="1.10.10.10">
    <property type="entry name" value="Winged helix-like DNA-binding domain superfamily/Winged helix DNA-binding domain"/>
    <property type="match status" value="1"/>
</dbReference>
<dbReference type="RefSeq" id="WP_205468046.1">
    <property type="nucleotide sequence ID" value="NZ_CP021330.1"/>
</dbReference>
<dbReference type="STRING" id="1122213.GCA_000423365_02675"/>
<dbReference type="Pfam" id="PF13412">
    <property type="entry name" value="HTH_24"/>
    <property type="match status" value="1"/>
</dbReference>
<organism evidence="5 6">
    <name type="scientific">Maritalea myrionectae</name>
    <dbReference type="NCBI Taxonomy" id="454601"/>
    <lineage>
        <taxon>Bacteria</taxon>
        <taxon>Pseudomonadati</taxon>
        <taxon>Pseudomonadota</taxon>
        <taxon>Alphaproteobacteria</taxon>
        <taxon>Hyphomicrobiales</taxon>
        <taxon>Devosiaceae</taxon>
        <taxon>Maritalea</taxon>
    </lineage>
</organism>
<evidence type="ECO:0000256" key="3">
    <source>
        <dbReference type="ARBA" id="ARBA00023163"/>
    </source>
</evidence>
<proteinExistence type="predicted"/>
<keyword evidence="1" id="KW-0805">Transcription regulation</keyword>
<dbReference type="InterPro" id="IPR000485">
    <property type="entry name" value="AsnC-type_HTH_dom"/>
</dbReference>
<dbReference type="KEGG" id="mmyr:MXMO3_03367"/>
<protein>
    <submittedName>
        <fullName evidence="5">Leucine-responsive regulatory protein</fullName>
    </submittedName>
</protein>
<feature type="domain" description="HTH asnC-type" evidence="4">
    <location>
        <begin position="4"/>
        <end position="106"/>
    </location>
</feature>
<dbReference type="Proteomes" id="UP000258927">
    <property type="component" value="Chromosome"/>
</dbReference>
<dbReference type="AlphaFoldDB" id="A0A2R4MIM3"/>
<dbReference type="GO" id="GO:0005829">
    <property type="term" value="C:cytosol"/>
    <property type="evidence" value="ECO:0007669"/>
    <property type="project" value="TreeGrafter"/>
</dbReference>
<reference evidence="5 6" key="1">
    <citation type="submission" date="2017-05" db="EMBL/GenBank/DDBJ databases">
        <title>Genome Analysis of Maritalea myrionectae HL2708#5.</title>
        <authorList>
            <consortium name="Cotde Inc.-PKNU"/>
            <person name="Jang D."/>
            <person name="Oh H.-M."/>
        </authorList>
    </citation>
    <scope>NUCLEOTIDE SEQUENCE [LARGE SCALE GENOMIC DNA]</scope>
    <source>
        <strain evidence="5 6">HL2708#5</strain>
    </source>
</reference>
<dbReference type="SUPFAM" id="SSF46785">
    <property type="entry name" value="Winged helix' DNA-binding domain"/>
    <property type="match status" value="1"/>
</dbReference>
<dbReference type="SUPFAM" id="SSF54909">
    <property type="entry name" value="Dimeric alpha+beta barrel"/>
    <property type="match status" value="1"/>
</dbReference>
<dbReference type="PROSITE" id="PS50956">
    <property type="entry name" value="HTH_ASNC_2"/>
    <property type="match status" value="1"/>
</dbReference>
<dbReference type="CDD" id="cd00090">
    <property type="entry name" value="HTH_ARSR"/>
    <property type="match status" value="1"/>
</dbReference>
<evidence type="ECO:0000259" key="4">
    <source>
        <dbReference type="PROSITE" id="PS50956"/>
    </source>
</evidence>
<evidence type="ECO:0000313" key="5">
    <source>
        <dbReference type="EMBL" id="AVX05871.1"/>
    </source>
</evidence>
<dbReference type="Gene3D" id="3.30.70.920">
    <property type="match status" value="1"/>
</dbReference>
<dbReference type="GO" id="GO:0043200">
    <property type="term" value="P:response to amino acid"/>
    <property type="evidence" value="ECO:0007669"/>
    <property type="project" value="TreeGrafter"/>
</dbReference>
<name>A0A2R4MIM3_9HYPH</name>
<keyword evidence="2" id="KW-0238">DNA-binding</keyword>
<evidence type="ECO:0000313" key="6">
    <source>
        <dbReference type="Proteomes" id="UP000258927"/>
    </source>
</evidence>
<dbReference type="InterPro" id="IPR011008">
    <property type="entry name" value="Dimeric_a/b-barrel"/>
</dbReference>
<dbReference type="PANTHER" id="PTHR30154:SF34">
    <property type="entry name" value="TRANSCRIPTIONAL REGULATOR AZLB"/>
    <property type="match status" value="1"/>
</dbReference>
<dbReference type="Pfam" id="PF01037">
    <property type="entry name" value="AsnC_trans_reg"/>
    <property type="match status" value="1"/>
</dbReference>
<dbReference type="InterPro" id="IPR019888">
    <property type="entry name" value="Tscrpt_reg_AsnC-like"/>
</dbReference>
<sequence>MIKLDARDIEILRLLSQEGRISKSDLAARINLSPTPCWERLKRLEKSGVIQSYRAEIALHKIAPCVTIFVAVELENHRAASFQLFEQSMKNYEEIVACWAIGGGLDYFMQVVTKDIDAYQRLIDELLEAKIGLARYFTYFVTKPVKQGSPPPIVQLLEE</sequence>
<dbReference type="PROSITE" id="PS00519">
    <property type="entry name" value="HTH_ASNC_1"/>
    <property type="match status" value="1"/>
</dbReference>
<dbReference type="InterPro" id="IPR019885">
    <property type="entry name" value="Tscrpt_reg_HTH_AsnC-type_CS"/>
</dbReference>
<dbReference type="SMART" id="SM00344">
    <property type="entry name" value="HTH_ASNC"/>
    <property type="match status" value="1"/>
</dbReference>
<dbReference type="InterPro" id="IPR036390">
    <property type="entry name" value="WH_DNA-bd_sf"/>
</dbReference>
<keyword evidence="6" id="KW-1185">Reference proteome</keyword>
<dbReference type="InterPro" id="IPR036388">
    <property type="entry name" value="WH-like_DNA-bd_sf"/>
</dbReference>
<dbReference type="InterPro" id="IPR011991">
    <property type="entry name" value="ArsR-like_HTH"/>
</dbReference>
<dbReference type="GO" id="GO:0043565">
    <property type="term" value="F:sequence-specific DNA binding"/>
    <property type="evidence" value="ECO:0007669"/>
    <property type="project" value="InterPro"/>
</dbReference>
<accession>A0A2R4MIM3</accession>
<dbReference type="PRINTS" id="PR00033">
    <property type="entry name" value="HTHASNC"/>
</dbReference>
<dbReference type="EMBL" id="CP021330">
    <property type="protein sequence ID" value="AVX05871.1"/>
    <property type="molecule type" value="Genomic_DNA"/>
</dbReference>
<gene>
    <name evidence="5" type="ORF">MXMO3_03367</name>
</gene>
<dbReference type="GO" id="GO:0006355">
    <property type="term" value="P:regulation of DNA-templated transcription"/>
    <property type="evidence" value="ECO:0007669"/>
    <property type="project" value="UniProtKB-ARBA"/>
</dbReference>